<reference evidence="2" key="1">
    <citation type="submission" date="2019-08" db="EMBL/GenBank/DDBJ databases">
        <authorList>
            <person name="Kucharzyk K."/>
            <person name="Murdoch R.W."/>
            <person name="Higgins S."/>
            <person name="Loffler F."/>
        </authorList>
    </citation>
    <scope>NUCLEOTIDE SEQUENCE</scope>
</reference>
<feature type="compositionally biased region" description="Basic and acidic residues" evidence="1">
    <location>
        <begin position="1"/>
        <end position="17"/>
    </location>
</feature>
<sequence>MRAGDHKHGGHALDHFYIEPNPNRPSDGSDHSGAQSDVKQPPGSSVSQQLCAALRHLSLLHQTHDTGKSSLIACGGHPYTQAAIPID</sequence>
<protein>
    <submittedName>
        <fullName evidence="2">Uncharacterized protein</fullName>
    </submittedName>
</protein>
<name>A0A645DR79_9ZZZZ</name>
<evidence type="ECO:0000256" key="1">
    <source>
        <dbReference type="SAM" id="MobiDB-lite"/>
    </source>
</evidence>
<dbReference type="AlphaFoldDB" id="A0A645DR79"/>
<feature type="region of interest" description="Disordered" evidence="1">
    <location>
        <begin position="1"/>
        <end position="47"/>
    </location>
</feature>
<evidence type="ECO:0000313" key="2">
    <source>
        <dbReference type="EMBL" id="MPM90982.1"/>
    </source>
</evidence>
<feature type="compositionally biased region" description="Polar residues" evidence="1">
    <location>
        <begin position="32"/>
        <end position="47"/>
    </location>
</feature>
<dbReference type="EMBL" id="VSSQ01038106">
    <property type="protein sequence ID" value="MPM90982.1"/>
    <property type="molecule type" value="Genomic_DNA"/>
</dbReference>
<organism evidence="2">
    <name type="scientific">bioreactor metagenome</name>
    <dbReference type="NCBI Taxonomy" id="1076179"/>
    <lineage>
        <taxon>unclassified sequences</taxon>
        <taxon>metagenomes</taxon>
        <taxon>ecological metagenomes</taxon>
    </lineage>
</organism>
<gene>
    <name evidence="2" type="ORF">SDC9_138107</name>
</gene>
<proteinExistence type="predicted"/>
<accession>A0A645DR79</accession>
<comment type="caution">
    <text evidence="2">The sequence shown here is derived from an EMBL/GenBank/DDBJ whole genome shotgun (WGS) entry which is preliminary data.</text>
</comment>